<comment type="caution">
    <text evidence="2">The sequence shown here is derived from an EMBL/GenBank/DDBJ whole genome shotgun (WGS) entry which is preliminary data.</text>
</comment>
<feature type="chain" id="PRO_5001486274" description="EB domain-containing protein" evidence="1">
    <location>
        <begin position="18"/>
        <end position="473"/>
    </location>
</feature>
<organism evidence="2 3">
    <name type="scientific">Ancylostoma ceylanicum</name>
    <dbReference type="NCBI Taxonomy" id="53326"/>
    <lineage>
        <taxon>Eukaryota</taxon>
        <taxon>Metazoa</taxon>
        <taxon>Ecdysozoa</taxon>
        <taxon>Nematoda</taxon>
        <taxon>Chromadorea</taxon>
        <taxon>Rhabditida</taxon>
        <taxon>Rhabditina</taxon>
        <taxon>Rhabditomorpha</taxon>
        <taxon>Strongyloidea</taxon>
        <taxon>Ancylostomatidae</taxon>
        <taxon>Ancylostomatinae</taxon>
        <taxon>Ancylostoma</taxon>
    </lineage>
</organism>
<protein>
    <recommendedName>
        <fullName evidence="4">EB domain-containing protein</fullName>
    </recommendedName>
</protein>
<sequence>MLFLCFLIQCIFKLSEAHGTPMYAYIRELCPPGLQALTGVRHVRTCDDKCPRGSTCIQGICCTRQPSCNHFTYKYPSKYSCLPRVKQNCPEGYKCVPSTQEGMHICCASKPPRVARVPPEQAVCPASHPVISNDRQHLRLCSECQNGVCTPFRSSDISICCHSSSAFCGPGSSVEMDGLLARDCSKIPCSEGYECSLAPSGSRVCCSLAACYSGQRARAVCAAGCRRDESCEVINGQRWCCPAVAKRCPGNVVSNGAECSPSSPACDEGFECKESEGGGGYLCCQVPEQKNTLAGLIKARTFSKRPTPKTIPVTVSPVPITSESQPRCGDDILPLMMDGEYLRCPQLEAPCPKAGYTCQIASGGLYCCPLDVEIDIVEETTTVPSVSLRKIRPEKPCKECRSKGFLTTPTTTTTTTEQPIPRCPFAFREARIETTDEIKTCIGFLDFSCPFGFTCLPSSTTRSFLCCAQINIF</sequence>
<dbReference type="PANTHER" id="PTHR46339">
    <property type="entry name" value="PROTEIN CBG15282-RELATED"/>
    <property type="match status" value="1"/>
</dbReference>
<dbReference type="PANTHER" id="PTHR46339:SF11">
    <property type="entry name" value="BPTI_KUNITZ INHIBITOR DOMAIN-CONTAINING PROTEIN"/>
    <property type="match status" value="1"/>
</dbReference>
<dbReference type="Proteomes" id="UP000024635">
    <property type="component" value="Unassembled WGS sequence"/>
</dbReference>
<dbReference type="AlphaFoldDB" id="A0A016SD38"/>
<evidence type="ECO:0008006" key="4">
    <source>
        <dbReference type="Google" id="ProtNLM"/>
    </source>
</evidence>
<accession>A0A016SD38</accession>
<dbReference type="InterPro" id="IPR028150">
    <property type="entry name" value="Lustrin_cystein"/>
</dbReference>
<dbReference type="EMBL" id="JARK01001587">
    <property type="protein sequence ID" value="EYB88214.1"/>
    <property type="molecule type" value="Genomic_DNA"/>
</dbReference>
<dbReference type="Pfam" id="PF14625">
    <property type="entry name" value="Lustrin_cystein"/>
    <property type="match status" value="2"/>
</dbReference>
<dbReference type="InterPro" id="IPR006150">
    <property type="entry name" value="Cys_repeat_1"/>
</dbReference>
<keyword evidence="3" id="KW-1185">Reference proteome</keyword>
<gene>
    <name evidence="2" type="primary">Acey_s0251.g194</name>
    <name evidence="2" type="synonym">Acey-Y57A10A.24</name>
    <name evidence="2" type="ORF">Y032_0251g194</name>
</gene>
<dbReference type="InterPro" id="IPR053014">
    <property type="entry name" value="Cuticle_assoc_divergent"/>
</dbReference>
<evidence type="ECO:0000256" key="1">
    <source>
        <dbReference type="SAM" id="SignalP"/>
    </source>
</evidence>
<reference evidence="3" key="1">
    <citation type="journal article" date="2015" name="Nat. Genet.">
        <title>The genome and transcriptome of the zoonotic hookworm Ancylostoma ceylanicum identify infection-specific gene families.</title>
        <authorList>
            <person name="Schwarz E.M."/>
            <person name="Hu Y."/>
            <person name="Antoshechkin I."/>
            <person name="Miller M.M."/>
            <person name="Sternberg P.W."/>
            <person name="Aroian R.V."/>
        </authorList>
    </citation>
    <scope>NUCLEOTIDE SEQUENCE</scope>
    <source>
        <strain evidence="3">HY135</strain>
    </source>
</reference>
<name>A0A016SD38_9BILA</name>
<evidence type="ECO:0000313" key="3">
    <source>
        <dbReference type="Proteomes" id="UP000024635"/>
    </source>
</evidence>
<proteinExistence type="predicted"/>
<dbReference type="SMART" id="SM00289">
    <property type="entry name" value="WR1"/>
    <property type="match status" value="7"/>
</dbReference>
<evidence type="ECO:0000313" key="2">
    <source>
        <dbReference type="EMBL" id="EYB88214.1"/>
    </source>
</evidence>
<keyword evidence="1" id="KW-0732">Signal</keyword>
<dbReference type="OrthoDB" id="5813682at2759"/>
<feature type="signal peptide" evidence="1">
    <location>
        <begin position="1"/>
        <end position="17"/>
    </location>
</feature>